<dbReference type="InterPro" id="IPR012795">
    <property type="entry name" value="tRNA_Ile_lys_synt_N"/>
</dbReference>
<proteinExistence type="inferred from homology"/>
<evidence type="ECO:0000256" key="1">
    <source>
        <dbReference type="ARBA" id="ARBA00022598"/>
    </source>
</evidence>
<comment type="caution">
    <text evidence="8">The sequence shown here is derived from an EMBL/GenBank/DDBJ whole genome shotgun (WGS) entry which is preliminary data.</text>
</comment>
<feature type="domain" description="tRNA(Ile)-lysidine/2-thiocytidine synthase N-terminal" evidence="7">
    <location>
        <begin position="23"/>
        <end position="206"/>
    </location>
</feature>
<evidence type="ECO:0000256" key="5">
    <source>
        <dbReference type="ARBA" id="ARBA00048539"/>
    </source>
</evidence>
<comment type="function">
    <text evidence="6">Ligates lysine onto the cytidine present at position 34 of the AUA codon-specific tRNA(Ile) that contains the anticodon CAU, in an ATP-dependent manner. Cytidine is converted to lysidine, thus changing the amino acid specificity of the tRNA from methionine to isoleucine.</text>
</comment>
<keyword evidence="4 6" id="KW-0067">ATP-binding</keyword>
<keyword evidence="1 6" id="KW-0436">Ligase</keyword>
<dbReference type="EMBL" id="JADZLT010000054">
    <property type="protein sequence ID" value="MBH0239359.1"/>
    <property type="molecule type" value="Genomic_DNA"/>
</dbReference>
<dbReference type="SUPFAM" id="SSF52402">
    <property type="entry name" value="Adenine nucleotide alpha hydrolases-like"/>
    <property type="match status" value="1"/>
</dbReference>
<comment type="domain">
    <text evidence="6">The N-terminal region contains the highly conserved SGGXDS motif, predicted to be a P-loop motif involved in ATP binding.</text>
</comment>
<dbReference type="GO" id="GO:0032267">
    <property type="term" value="F:tRNA(Ile)-lysidine synthase activity"/>
    <property type="evidence" value="ECO:0007669"/>
    <property type="project" value="UniProtKB-EC"/>
</dbReference>
<evidence type="ECO:0000256" key="3">
    <source>
        <dbReference type="ARBA" id="ARBA00022741"/>
    </source>
</evidence>
<dbReference type="PANTHER" id="PTHR43033">
    <property type="entry name" value="TRNA(ILE)-LYSIDINE SYNTHASE-RELATED"/>
    <property type="match status" value="1"/>
</dbReference>
<dbReference type="CDD" id="cd01992">
    <property type="entry name" value="TilS_N"/>
    <property type="match status" value="1"/>
</dbReference>
<evidence type="ECO:0000256" key="6">
    <source>
        <dbReference type="HAMAP-Rule" id="MF_01161"/>
    </source>
</evidence>
<dbReference type="NCBIfam" id="TIGR02432">
    <property type="entry name" value="lysidine_TilS_N"/>
    <property type="match status" value="1"/>
</dbReference>
<dbReference type="Proteomes" id="UP000631694">
    <property type="component" value="Unassembled WGS sequence"/>
</dbReference>
<comment type="similarity">
    <text evidence="6">Belongs to the tRNA(Ile)-lysidine synthase family.</text>
</comment>
<keyword evidence="2 6" id="KW-0819">tRNA processing</keyword>
<comment type="subcellular location">
    <subcellularLocation>
        <location evidence="6">Cytoplasm</location>
    </subcellularLocation>
</comment>
<organism evidence="8 9">
    <name type="scientific">Methylobrevis albus</name>
    <dbReference type="NCBI Taxonomy" id="2793297"/>
    <lineage>
        <taxon>Bacteria</taxon>
        <taxon>Pseudomonadati</taxon>
        <taxon>Pseudomonadota</taxon>
        <taxon>Alphaproteobacteria</taxon>
        <taxon>Hyphomicrobiales</taxon>
        <taxon>Pleomorphomonadaceae</taxon>
        <taxon>Methylobrevis</taxon>
    </lineage>
</organism>
<evidence type="ECO:0000256" key="4">
    <source>
        <dbReference type="ARBA" id="ARBA00022840"/>
    </source>
</evidence>
<name>A0A931I4K0_9HYPH</name>
<protein>
    <recommendedName>
        <fullName evidence="6">tRNA(Ile)-lysidine synthase</fullName>
        <ecNumber evidence="6">6.3.4.19</ecNumber>
    </recommendedName>
    <alternativeName>
        <fullName evidence="6">tRNA(Ile)-2-lysyl-cytidine synthase</fullName>
    </alternativeName>
    <alternativeName>
        <fullName evidence="6">tRNA(Ile)-lysidine synthetase</fullName>
    </alternativeName>
</protein>
<reference evidence="8" key="1">
    <citation type="submission" date="2020-12" db="EMBL/GenBank/DDBJ databases">
        <title>Methylobrevis albus sp. nov., isolated from fresh water lack sediment.</title>
        <authorList>
            <person name="Zou Q."/>
        </authorList>
    </citation>
    <scope>NUCLEOTIDE SEQUENCE</scope>
    <source>
        <strain evidence="8">L22</strain>
    </source>
</reference>
<evidence type="ECO:0000313" key="8">
    <source>
        <dbReference type="EMBL" id="MBH0239359.1"/>
    </source>
</evidence>
<comment type="catalytic activity">
    <reaction evidence="5 6">
        <text>cytidine(34) in tRNA(Ile2) + L-lysine + ATP = lysidine(34) in tRNA(Ile2) + AMP + diphosphate + H(+)</text>
        <dbReference type="Rhea" id="RHEA:43744"/>
        <dbReference type="Rhea" id="RHEA-COMP:10625"/>
        <dbReference type="Rhea" id="RHEA-COMP:10670"/>
        <dbReference type="ChEBI" id="CHEBI:15378"/>
        <dbReference type="ChEBI" id="CHEBI:30616"/>
        <dbReference type="ChEBI" id="CHEBI:32551"/>
        <dbReference type="ChEBI" id="CHEBI:33019"/>
        <dbReference type="ChEBI" id="CHEBI:82748"/>
        <dbReference type="ChEBI" id="CHEBI:83665"/>
        <dbReference type="ChEBI" id="CHEBI:456215"/>
        <dbReference type="EC" id="6.3.4.19"/>
    </reaction>
</comment>
<sequence length="427" mass="45260">MAPLTPDEADRLFAPFAGFSALGLAVSGGADSSALFHLAADWAARRPDHPRLVVLTVDHRLRPGAAAECAAVVRMAAERRIAAEILVRPPDLRSGPLLGDIQAAARRARYDLLVAAAHRHGLGAVLLAHHLDDQAETLLLRLARGSGLRGLSGMRPVRLVGGVAFHRPLLGVPAARLRATLIARGLRWIEDPSNADPRFARSRLRALMPELAAAGLQPERLADTAARLARASSLVDAVAGDLRAAAVTDHGGYLSVDRARLAAAHPEAALRVVADAVRDLRRADYGPRLAPLEDWHARFLAGAPPTRLTLGGVVIDAARRERLWLYPEAGRGGFEVLDDPPDGTILWDGRLRLELVREAKAGTLQLAALGAAGRRDLARLGHRLPGPARASESVPALKRPDDGALLAVPAAGFCVAGVRLCSRPVSA</sequence>
<dbReference type="AlphaFoldDB" id="A0A931I4K0"/>
<accession>A0A931I4K0</accession>
<evidence type="ECO:0000313" key="9">
    <source>
        <dbReference type="Proteomes" id="UP000631694"/>
    </source>
</evidence>
<dbReference type="GO" id="GO:0005737">
    <property type="term" value="C:cytoplasm"/>
    <property type="evidence" value="ECO:0007669"/>
    <property type="project" value="UniProtKB-SubCell"/>
</dbReference>
<feature type="binding site" evidence="6">
    <location>
        <begin position="27"/>
        <end position="32"/>
    </location>
    <ligand>
        <name>ATP</name>
        <dbReference type="ChEBI" id="CHEBI:30616"/>
    </ligand>
</feature>
<dbReference type="GO" id="GO:0005524">
    <property type="term" value="F:ATP binding"/>
    <property type="evidence" value="ECO:0007669"/>
    <property type="project" value="UniProtKB-UniRule"/>
</dbReference>
<dbReference type="HAMAP" id="MF_01161">
    <property type="entry name" value="tRNA_Ile_lys_synt"/>
    <property type="match status" value="1"/>
</dbReference>
<dbReference type="PANTHER" id="PTHR43033:SF1">
    <property type="entry name" value="TRNA(ILE)-LYSIDINE SYNTHASE-RELATED"/>
    <property type="match status" value="1"/>
</dbReference>
<dbReference type="InterPro" id="IPR011063">
    <property type="entry name" value="TilS/TtcA_N"/>
</dbReference>
<dbReference type="Pfam" id="PF01171">
    <property type="entry name" value="ATP_bind_3"/>
    <property type="match status" value="1"/>
</dbReference>
<dbReference type="GO" id="GO:0006400">
    <property type="term" value="P:tRNA modification"/>
    <property type="evidence" value="ECO:0007669"/>
    <property type="project" value="UniProtKB-UniRule"/>
</dbReference>
<evidence type="ECO:0000259" key="7">
    <source>
        <dbReference type="Pfam" id="PF01171"/>
    </source>
</evidence>
<dbReference type="Gene3D" id="3.40.50.620">
    <property type="entry name" value="HUPs"/>
    <property type="match status" value="1"/>
</dbReference>
<evidence type="ECO:0000256" key="2">
    <source>
        <dbReference type="ARBA" id="ARBA00022694"/>
    </source>
</evidence>
<dbReference type="InterPro" id="IPR012094">
    <property type="entry name" value="tRNA_Ile_lys_synt"/>
</dbReference>
<keyword evidence="9" id="KW-1185">Reference proteome</keyword>
<dbReference type="EC" id="6.3.4.19" evidence="6"/>
<dbReference type="InterPro" id="IPR014729">
    <property type="entry name" value="Rossmann-like_a/b/a_fold"/>
</dbReference>
<keyword evidence="3 6" id="KW-0547">Nucleotide-binding</keyword>
<keyword evidence="6" id="KW-0963">Cytoplasm</keyword>
<gene>
    <name evidence="6 8" type="primary">tilS</name>
    <name evidence="8" type="ORF">I5731_16160</name>
</gene>